<keyword evidence="2" id="KW-1185">Reference proteome</keyword>
<comment type="caution">
    <text evidence="1">The sequence shown here is derived from an EMBL/GenBank/DDBJ whole genome shotgun (WGS) entry which is preliminary data.</text>
</comment>
<protein>
    <submittedName>
        <fullName evidence="1">Uncharacterized protein</fullName>
    </submittedName>
</protein>
<dbReference type="Proteomes" id="UP000266723">
    <property type="component" value="Unassembled WGS sequence"/>
</dbReference>
<name>A0ABQ7EQC3_BRACR</name>
<proteinExistence type="predicted"/>
<accession>A0ABQ7EQC3</accession>
<dbReference type="EMBL" id="QGKV02000297">
    <property type="protein sequence ID" value="KAF3605737.1"/>
    <property type="molecule type" value="Genomic_DNA"/>
</dbReference>
<gene>
    <name evidence="1" type="ORF">DY000_02050335</name>
</gene>
<evidence type="ECO:0000313" key="2">
    <source>
        <dbReference type="Proteomes" id="UP000266723"/>
    </source>
</evidence>
<evidence type="ECO:0000313" key="1">
    <source>
        <dbReference type="EMBL" id="KAF3605737.1"/>
    </source>
</evidence>
<organism evidence="1 2">
    <name type="scientific">Brassica cretica</name>
    <name type="common">Mustard</name>
    <dbReference type="NCBI Taxonomy" id="69181"/>
    <lineage>
        <taxon>Eukaryota</taxon>
        <taxon>Viridiplantae</taxon>
        <taxon>Streptophyta</taxon>
        <taxon>Embryophyta</taxon>
        <taxon>Tracheophyta</taxon>
        <taxon>Spermatophyta</taxon>
        <taxon>Magnoliopsida</taxon>
        <taxon>eudicotyledons</taxon>
        <taxon>Gunneridae</taxon>
        <taxon>Pentapetalae</taxon>
        <taxon>rosids</taxon>
        <taxon>malvids</taxon>
        <taxon>Brassicales</taxon>
        <taxon>Brassicaceae</taxon>
        <taxon>Brassiceae</taxon>
        <taxon>Brassica</taxon>
    </lineage>
</organism>
<reference evidence="1 2" key="1">
    <citation type="journal article" date="2020" name="BMC Genomics">
        <title>Intraspecific diversification of the crop wild relative Brassica cretica Lam. using demographic model selection.</title>
        <authorList>
            <person name="Kioukis A."/>
            <person name="Michalopoulou V.A."/>
            <person name="Briers L."/>
            <person name="Pirintsos S."/>
            <person name="Studholme D.J."/>
            <person name="Pavlidis P."/>
            <person name="Sarris P.F."/>
        </authorList>
    </citation>
    <scope>NUCLEOTIDE SEQUENCE [LARGE SCALE GENOMIC DNA]</scope>
    <source>
        <strain evidence="2">cv. PFS-1207/04</strain>
    </source>
</reference>
<sequence length="130" mass="14924">MAEALQSPTMLLFEKEKELHDKWEFLRAIEEAYFRQKSRINWLSEGDLNTSYFHRIWKVRSAVNAIRSFILPNGTLITDPVAMGELAISHFKSILAPDVLPITISTPQWIKLTLLPSRVSYLLPLSLSVI</sequence>